<dbReference type="NCBIfam" id="TIGR00128">
    <property type="entry name" value="fabD"/>
    <property type="match status" value="1"/>
</dbReference>
<dbReference type="InterPro" id="IPR014043">
    <property type="entry name" value="Acyl_transferase_dom"/>
</dbReference>
<dbReference type="Gene3D" id="3.30.70.250">
    <property type="entry name" value="Malonyl-CoA ACP transacylase, ACP-binding"/>
    <property type="match status" value="1"/>
</dbReference>
<reference evidence="9" key="1">
    <citation type="submission" date="2018-01" db="EMBL/GenBank/DDBJ databases">
        <authorList>
            <person name="Regsiter A."/>
            <person name="William W."/>
        </authorList>
    </citation>
    <scope>NUCLEOTIDE SEQUENCE</scope>
    <source>
        <strain evidence="9">TRIP AH-1</strain>
    </source>
</reference>
<evidence type="ECO:0000256" key="5">
    <source>
        <dbReference type="ARBA" id="ARBA00048462"/>
    </source>
</evidence>
<organism evidence="9">
    <name type="scientific">uncultured Desulfobacterium sp</name>
    <dbReference type="NCBI Taxonomy" id="201089"/>
    <lineage>
        <taxon>Bacteria</taxon>
        <taxon>Pseudomonadati</taxon>
        <taxon>Thermodesulfobacteriota</taxon>
        <taxon>Desulfobacteria</taxon>
        <taxon>Desulfobacterales</taxon>
        <taxon>Desulfobacteriaceae</taxon>
        <taxon>Desulfobacterium</taxon>
        <taxon>environmental samples</taxon>
    </lineage>
</organism>
<dbReference type="GO" id="GO:0004314">
    <property type="term" value="F:[acyl-carrier-protein] S-malonyltransferase activity"/>
    <property type="evidence" value="ECO:0007669"/>
    <property type="project" value="UniProtKB-EC"/>
</dbReference>
<keyword evidence="3 6" id="KW-0808">Transferase</keyword>
<dbReference type="Pfam" id="PF00698">
    <property type="entry name" value="Acyl_transf_1"/>
    <property type="match status" value="1"/>
</dbReference>
<feature type="active site" evidence="7">
    <location>
        <position position="200"/>
    </location>
</feature>
<evidence type="ECO:0000256" key="6">
    <source>
        <dbReference type="PIRNR" id="PIRNR000446"/>
    </source>
</evidence>
<evidence type="ECO:0000259" key="8">
    <source>
        <dbReference type="SMART" id="SM00827"/>
    </source>
</evidence>
<evidence type="ECO:0000313" key="9">
    <source>
        <dbReference type="EMBL" id="SPD74201.1"/>
    </source>
</evidence>
<dbReference type="GO" id="GO:0005829">
    <property type="term" value="C:cytosol"/>
    <property type="evidence" value="ECO:0007669"/>
    <property type="project" value="TreeGrafter"/>
</dbReference>
<dbReference type="PANTHER" id="PTHR42681">
    <property type="entry name" value="MALONYL-COA-ACYL CARRIER PROTEIN TRANSACYLASE, MITOCHONDRIAL"/>
    <property type="match status" value="1"/>
</dbReference>
<gene>
    <name evidence="9" type="primary">fabD</name>
    <name evidence="9" type="ORF">PITCH_A2130006</name>
</gene>
<comment type="similarity">
    <text evidence="6">Belongs to the fabD family.</text>
</comment>
<dbReference type="PIRSF" id="PIRSF000446">
    <property type="entry name" value="Mct"/>
    <property type="match status" value="1"/>
</dbReference>
<dbReference type="InterPro" id="IPR001227">
    <property type="entry name" value="Ac_transferase_dom_sf"/>
</dbReference>
<sequence length="312" mass="33561">MTNKIAFVFPGQGSQFVGMGKDLKDQFATARQIFEQADEICKKPISKLCFEGPMDELTLTDNLQPAVTAVNLACLAALTESGVKAEISAGHSLGEYAALVSCGAISNYDSLRLVQKRGALMHREATANPGDMVALIGLDISSVNEIIDEIRGSGVLAVANHNTAEQIVITGEKELVLRAAELAKERTGRAVALKVSGAWHCDLMKGAVAEFRQFLEGITFSEPKSSMLFNATAGKESSPQKIKDIMATQLVSPVRWYDIMKGMLSDGIDTFVEVGPKNVLSGLLKKTVPADKNASIHNVQDIKSLNKFLESC</sequence>
<dbReference type="AlphaFoldDB" id="A0A445MXW4"/>
<dbReference type="GO" id="GO:0006633">
    <property type="term" value="P:fatty acid biosynthetic process"/>
    <property type="evidence" value="ECO:0007669"/>
    <property type="project" value="TreeGrafter"/>
</dbReference>
<dbReference type="SUPFAM" id="SSF55048">
    <property type="entry name" value="Probable ACP-binding domain of malonyl-CoA ACP transacylase"/>
    <property type="match status" value="1"/>
</dbReference>
<dbReference type="SUPFAM" id="SSF52151">
    <property type="entry name" value="FabD/lysophospholipase-like"/>
    <property type="match status" value="1"/>
</dbReference>
<proteinExistence type="inferred from homology"/>
<dbReference type="InterPro" id="IPR016035">
    <property type="entry name" value="Acyl_Trfase/lysoPLipase"/>
</dbReference>
<accession>A0A445MXW4</accession>
<comment type="catalytic activity">
    <reaction evidence="5 6">
        <text>holo-[ACP] + malonyl-CoA = malonyl-[ACP] + CoA</text>
        <dbReference type="Rhea" id="RHEA:41792"/>
        <dbReference type="Rhea" id="RHEA-COMP:9623"/>
        <dbReference type="Rhea" id="RHEA-COMP:9685"/>
        <dbReference type="ChEBI" id="CHEBI:57287"/>
        <dbReference type="ChEBI" id="CHEBI:57384"/>
        <dbReference type="ChEBI" id="CHEBI:64479"/>
        <dbReference type="ChEBI" id="CHEBI:78449"/>
        <dbReference type="EC" id="2.3.1.39"/>
    </reaction>
</comment>
<dbReference type="InterPro" id="IPR004410">
    <property type="entry name" value="Malonyl_CoA-ACP_transAc_FabD"/>
</dbReference>
<protein>
    <recommendedName>
        <fullName evidence="2 6">Malonyl CoA-acyl carrier protein transacylase</fullName>
        <ecNumber evidence="1 6">2.3.1.39</ecNumber>
    </recommendedName>
</protein>
<evidence type="ECO:0000256" key="7">
    <source>
        <dbReference type="PIRSR" id="PIRSR000446-1"/>
    </source>
</evidence>
<dbReference type="Gene3D" id="3.40.366.10">
    <property type="entry name" value="Malonyl-Coenzyme A Acyl Carrier Protein, domain 2"/>
    <property type="match status" value="1"/>
</dbReference>
<dbReference type="EC" id="2.3.1.39" evidence="1 6"/>
<evidence type="ECO:0000256" key="3">
    <source>
        <dbReference type="ARBA" id="ARBA00022679"/>
    </source>
</evidence>
<dbReference type="EMBL" id="OJIN01000128">
    <property type="protein sequence ID" value="SPD74201.1"/>
    <property type="molecule type" value="Genomic_DNA"/>
</dbReference>
<feature type="active site" evidence="7">
    <location>
        <position position="92"/>
    </location>
</feature>
<feature type="domain" description="Malonyl-CoA:ACP transacylase (MAT)" evidence="8">
    <location>
        <begin position="8"/>
        <end position="308"/>
    </location>
</feature>
<evidence type="ECO:0000256" key="2">
    <source>
        <dbReference type="ARBA" id="ARBA00018953"/>
    </source>
</evidence>
<dbReference type="SMART" id="SM00827">
    <property type="entry name" value="PKS_AT"/>
    <property type="match status" value="1"/>
</dbReference>
<name>A0A445MXW4_9BACT</name>
<dbReference type="InterPro" id="IPR050858">
    <property type="entry name" value="Mal-CoA-ACP_Trans/PKS_FabD"/>
</dbReference>
<dbReference type="InterPro" id="IPR024925">
    <property type="entry name" value="Malonyl_CoA-ACP_transAc"/>
</dbReference>
<evidence type="ECO:0000256" key="4">
    <source>
        <dbReference type="ARBA" id="ARBA00023315"/>
    </source>
</evidence>
<keyword evidence="4 6" id="KW-0012">Acyltransferase</keyword>
<dbReference type="PANTHER" id="PTHR42681:SF1">
    <property type="entry name" value="MALONYL-COA-ACYL CARRIER PROTEIN TRANSACYLASE, MITOCHONDRIAL"/>
    <property type="match status" value="1"/>
</dbReference>
<dbReference type="InterPro" id="IPR016036">
    <property type="entry name" value="Malonyl_transacylase_ACP-bd"/>
</dbReference>
<evidence type="ECO:0000256" key="1">
    <source>
        <dbReference type="ARBA" id="ARBA00013258"/>
    </source>
</evidence>